<feature type="region of interest" description="Disordered" evidence="2">
    <location>
        <begin position="339"/>
        <end position="375"/>
    </location>
</feature>
<sequence>MPSAQPEDGATKHVGCDRRRDLVQGEAGPSREATGKAPQESSIRDLCRLPSGAPGEPYLARAMGELPEGQPSDPLAARWTGLTRGDRVWADGEAAALFVRGGLHPDMARELYVLPSDVLLSKSAKSLLWVSTLLLGSFLYLGHSCPDSTSLQRQHYAPALMDRVRDAGRALGVLIDRNVKLRRQIEEVHAEAASEAVATAEQRASDLEAEVTRLKSEVQAAEQRASDLEAEGTRLKSEVKVAEERNNDLQAFLRTARTEVRLANKEAVALTQKLEEARAEAKRASEALAAEMQQRPERDKKLIEDYKESSGFQLGLVRSGQITYECGYRVALARFKARHPGSEVEENPFASCPEDASVDMPDEVPFDDSSEAPKG</sequence>
<dbReference type="EnsemblPlants" id="Ma01_t14510.1">
    <property type="protein sequence ID" value="Ma01_p14510.1"/>
    <property type="gene ID" value="Ma01_g14510"/>
</dbReference>
<keyword evidence="4" id="KW-1185">Reference proteome</keyword>
<dbReference type="OrthoDB" id="10587282at2759"/>
<evidence type="ECO:0000313" key="3">
    <source>
        <dbReference type="EnsemblPlants" id="Ma01_p14510.1"/>
    </source>
</evidence>
<accession>A0A804HU34</accession>
<evidence type="ECO:0000313" key="4">
    <source>
        <dbReference type="Proteomes" id="UP000012960"/>
    </source>
</evidence>
<dbReference type="Gene3D" id="1.20.5.340">
    <property type="match status" value="1"/>
</dbReference>
<reference evidence="3" key="1">
    <citation type="submission" date="2021-05" db="UniProtKB">
        <authorList>
            <consortium name="EnsemblPlants"/>
        </authorList>
    </citation>
    <scope>IDENTIFICATION</scope>
    <source>
        <strain evidence="3">subsp. malaccensis</strain>
    </source>
</reference>
<dbReference type="GeneID" id="103995125"/>
<dbReference type="AlphaFoldDB" id="A0A804HU34"/>
<dbReference type="Gramene" id="Ma01_t14510.1">
    <property type="protein sequence ID" value="Ma01_p14510.1"/>
    <property type="gene ID" value="Ma01_g14510"/>
</dbReference>
<organism evidence="3 4">
    <name type="scientific">Musa acuminata subsp. malaccensis</name>
    <name type="common">Wild banana</name>
    <name type="synonym">Musa malaccensis</name>
    <dbReference type="NCBI Taxonomy" id="214687"/>
    <lineage>
        <taxon>Eukaryota</taxon>
        <taxon>Viridiplantae</taxon>
        <taxon>Streptophyta</taxon>
        <taxon>Embryophyta</taxon>
        <taxon>Tracheophyta</taxon>
        <taxon>Spermatophyta</taxon>
        <taxon>Magnoliopsida</taxon>
        <taxon>Liliopsida</taxon>
        <taxon>Zingiberales</taxon>
        <taxon>Musaceae</taxon>
        <taxon>Musa</taxon>
    </lineage>
</organism>
<feature type="compositionally biased region" description="Basic and acidic residues" evidence="2">
    <location>
        <begin position="9"/>
        <end position="23"/>
    </location>
</feature>
<name>A0A804HU34_MUSAM</name>
<proteinExistence type="predicted"/>
<keyword evidence="1" id="KW-0175">Coiled coil</keyword>
<evidence type="ECO:0000256" key="1">
    <source>
        <dbReference type="SAM" id="Coils"/>
    </source>
</evidence>
<dbReference type="Proteomes" id="UP000012960">
    <property type="component" value="Unplaced"/>
</dbReference>
<feature type="coiled-coil region" evidence="1">
    <location>
        <begin position="190"/>
        <end position="294"/>
    </location>
</feature>
<protein>
    <submittedName>
        <fullName evidence="3">Uncharacterized protein</fullName>
    </submittedName>
</protein>
<dbReference type="KEGG" id="mus:103995125"/>
<evidence type="ECO:0000256" key="2">
    <source>
        <dbReference type="SAM" id="MobiDB-lite"/>
    </source>
</evidence>
<dbReference type="InParanoid" id="A0A804HU34"/>
<feature type="compositionally biased region" description="Acidic residues" evidence="2">
    <location>
        <begin position="356"/>
        <end position="375"/>
    </location>
</feature>
<feature type="region of interest" description="Disordered" evidence="2">
    <location>
        <begin position="1"/>
        <end position="49"/>
    </location>
</feature>